<dbReference type="SUPFAM" id="SSF52833">
    <property type="entry name" value="Thioredoxin-like"/>
    <property type="match status" value="1"/>
</dbReference>
<organism evidence="2 3">
    <name type="scientific">Pontibacter ummariensis</name>
    <dbReference type="NCBI Taxonomy" id="1610492"/>
    <lineage>
        <taxon>Bacteria</taxon>
        <taxon>Pseudomonadati</taxon>
        <taxon>Bacteroidota</taxon>
        <taxon>Cytophagia</taxon>
        <taxon>Cytophagales</taxon>
        <taxon>Hymenobacteraceae</taxon>
        <taxon>Pontibacter</taxon>
    </lineage>
</organism>
<evidence type="ECO:0000313" key="3">
    <source>
        <dbReference type="Proteomes" id="UP000198432"/>
    </source>
</evidence>
<dbReference type="Pfam" id="PF01323">
    <property type="entry name" value="DSBA"/>
    <property type="match status" value="1"/>
</dbReference>
<dbReference type="InterPro" id="IPR001853">
    <property type="entry name" value="DSBA-like_thioredoxin_dom"/>
</dbReference>
<dbReference type="AlphaFoldDB" id="A0A239JTT1"/>
<accession>A0A239JTT1</accession>
<feature type="domain" description="DSBA-like thioredoxin" evidence="1">
    <location>
        <begin position="17"/>
        <end position="204"/>
    </location>
</feature>
<dbReference type="OrthoDB" id="9813770at2"/>
<protein>
    <recommendedName>
        <fullName evidence="1">DSBA-like thioredoxin domain-containing protein</fullName>
    </recommendedName>
</protein>
<proteinExistence type="predicted"/>
<reference evidence="3" key="1">
    <citation type="submission" date="2017-06" db="EMBL/GenBank/DDBJ databases">
        <authorList>
            <person name="Varghese N."/>
            <person name="Submissions S."/>
        </authorList>
    </citation>
    <scope>NUCLEOTIDE SEQUENCE [LARGE SCALE GENOMIC DNA]</scope>
    <source>
        <strain evidence="3">NKM1</strain>
    </source>
</reference>
<dbReference type="RefSeq" id="WP_089321037.1">
    <property type="nucleotide sequence ID" value="NZ_FZOQ01000023.1"/>
</dbReference>
<evidence type="ECO:0000259" key="1">
    <source>
        <dbReference type="Pfam" id="PF01323"/>
    </source>
</evidence>
<dbReference type="GO" id="GO:0016491">
    <property type="term" value="F:oxidoreductase activity"/>
    <property type="evidence" value="ECO:0007669"/>
    <property type="project" value="InterPro"/>
</dbReference>
<dbReference type="EMBL" id="FZOQ01000023">
    <property type="protein sequence ID" value="SNT08803.1"/>
    <property type="molecule type" value="Genomic_DNA"/>
</dbReference>
<dbReference type="CDD" id="cd03025">
    <property type="entry name" value="DsbA_FrnE_like"/>
    <property type="match status" value="1"/>
</dbReference>
<evidence type="ECO:0000313" key="2">
    <source>
        <dbReference type="EMBL" id="SNT08803.1"/>
    </source>
</evidence>
<keyword evidence="3" id="KW-1185">Reference proteome</keyword>
<dbReference type="Gene3D" id="3.40.30.10">
    <property type="entry name" value="Glutaredoxin"/>
    <property type="match status" value="1"/>
</dbReference>
<gene>
    <name evidence="2" type="ORF">SAMN06296052_12360</name>
</gene>
<name>A0A239JTT1_9BACT</name>
<dbReference type="InterPro" id="IPR036249">
    <property type="entry name" value="Thioredoxin-like_sf"/>
</dbReference>
<sequence length="212" mass="24355">MVHVPVSPTLLYVTNPMCAWCYGFTPVIRRLRALWHGRLHVHVLLGDLHAHQTQPLLPKEKEQLAVSWHEVQERAYMPFDYRFFTQKGFVYNTEPACRALLCVRLLRPVLTLEVLRAMHSAFFADGLDLKDTGVLVRLVRLFGISENLFLALYESEEIMQQLENEFGYADSIGATIFPSVYLQTGEGLELLTNGYCPLDTLEQRMLRVLEDA</sequence>
<dbReference type="Gene3D" id="1.10.472.60">
    <property type="entry name" value="putative protein disulfide isomerase domain"/>
    <property type="match status" value="1"/>
</dbReference>
<dbReference type="Proteomes" id="UP000198432">
    <property type="component" value="Unassembled WGS sequence"/>
</dbReference>